<organism evidence="1 2">
    <name type="scientific">Scleroderma citrinum Foug A</name>
    <dbReference type="NCBI Taxonomy" id="1036808"/>
    <lineage>
        <taxon>Eukaryota</taxon>
        <taxon>Fungi</taxon>
        <taxon>Dikarya</taxon>
        <taxon>Basidiomycota</taxon>
        <taxon>Agaricomycotina</taxon>
        <taxon>Agaricomycetes</taxon>
        <taxon>Agaricomycetidae</taxon>
        <taxon>Boletales</taxon>
        <taxon>Sclerodermatineae</taxon>
        <taxon>Sclerodermataceae</taxon>
        <taxon>Scleroderma</taxon>
    </lineage>
</organism>
<dbReference type="Proteomes" id="UP000053989">
    <property type="component" value="Unassembled WGS sequence"/>
</dbReference>
<sequence length="112" mass="12471">MVLAWVDATRADSPRQRPVLQQAFIHRTTKAFLRGIQKKGSLAVPLQMTQVSSVTMESRTLALRSSFGRTADCLSAAVGMSTRRSAEVRLVFWTKYITRTPDTSVVHHAVVQ</sequence>
<protein>
    <submittedName>
        <fullName evidence="1">Uncharacterized protein</fullName>
    </submittedName>
</protein>
<dbReference type="EMBL" id="KN822041">
    <property type="protein sequence ID" value="KIM62616.1"/>
    <property type="molecule type" value="Genomic_DNA"/>
</dbReference>
<proteinExistence type="predicted"/>
<gene>
    <name evidence="1" type="ORF">SCLCIDRAFT_1175800</name>
</gene>
<reference evidence="1 2" key="1">
    <citation type="submission" date="2014-04" db="EMBL/GenBank/DDBJ databases">
        <authorList>
            <consortium name="DOE Joint Genome Institute"/>
            <person name="Kuo A."/>
            <person name="Kohler A."/>
            <person name="Nagy L.G."/>
            <person name="Floudas D."/>
            <person name="Copeland A."/>
            <person name="Barry K.W."/>
            <person name="Cichocki N."/>
            <person name="Veneault-Fourrey C."/>
            <person name="LaButti K."/>
            <person name="Lindquist E.A."/>
            <person name="Lipzen A."/>
            <person name="Lundell T."/>
            <person name="Morin E."/>
            <person name="Murat C."/>
            <person name="Sun H."/>
            <person name="Tunlid A."/>
            <person name="Henrissat B."/>
            <person name="Grigoriev I.V."/>
            <person name="Hibbett D.S."/>
            <person name="Martin F."/>
            <person name="Nordberg H.P."/>
            <person name="Cantor M.N."/>
            <person name="Hua S.X."/>
        </authorList>
    </citation>
    <scope>NUCLEOTIDE SEQUENCE [LARGE SCALE GENOMIC DNA]</scope>
    <source>
        <strain evidence="1 2">Foug A</strain>
    </source>
</reference>
<accession>A0A0C3E3N1</accession>
<dbReference type="AlphaFoldDB" id="A0A0C3E3N1"/>
<dbReference type="HOGENOM" id="CLU_2147359_0_0_1"/>
<dbReference type="InParanoid" id="A0A0C3E3N1"/>
<keyword evidence="2" id="KW-1185">Reference proteome</keyword>
<name>A0A0C3E3N1_9AGAM</name>
<evidence type="ECO:0000313" key="1">
    <source>
        <dbReference type="EMBL" id="KIM62616.1"/>
    </source>
</evidence>
<evidence type="ECO:0000313" key="2">
    <source>
        <dbReference type="Proteomes" id="UP000053989"/>
    </source>
</evidence>
<reference evidence="2" key="2">
    <citation type="submission" date="2015-01" db="EMBL/GenBank/DDBJ databases">
        <title>Evolutionary Origins and Diversification of the Mycorrhizal Mutualists.</title>
        <authorList>
            <consortium name="DOE Joint Genome Institute"/>
            <consortium name="Mycorrhizal Genomics Consortium"/>
            <person name="Kohler A."/>
            <person name="Kuo A."/>
            <person name="Nagy L.G."/>
            <person name="Floudas D."/>
            <person name="Copeland A."/>
            <person name="Barry K.W."/>
            <person name="Cichocki N."/>
            <person name="Veneault-Fourrey C."/>
            <person name="LaButti K."/>
            <person name="Lindquist E.A."/>
            <person name="Lipzen A."/>
            <person name="Lundell T."/>
            <person name="Morin E."/>
            <person name="Murat C."/>
            <person name="Riley R."/>
            <person name="Ohm R."/>
            <person name="Sun H."/>
            <person name="Tunlid A."/>
            <person name="Henrissat B."/>
            <person name="Grigoriev I.V."/>
            <person name="Hibbett D.S."/>
            <person name="Martin F."/>
        </authorList>
    </citation>
    <scope>NUCLEOTIDE SEQUENCE [LARGE SCALE GENOMIC DNA]</scope>
    <source>
        <strain evidence="2">Foug A</strain>
    </source>
</reference>